<feature type="active site" evidence="1">
    <location>
        <position position="401"/>
    </location>
</feature>
<evidence type="ECO:0000259" key="4">
    <source>
        <dbReference type="PROSITE" id="PS50215"/>
    </source>
</evidence>
<evidence type="ECO:0000256" key="3">
    <source>
        <dbReference type="SAM" id="SignalP"/>
    </source>
</evidence>
<feature type="compositionally biased region" description="Basic residues" evidence="2">
    <location>
        <begin position="213"/>
        <end position="223"/>
    </location>
</feature>
<dbReference type="AlphaFoldDB" id="K0S9W3"/>
<dbReference type="EMBL" id="AGNL01018517">
    <property type="protein sequence ID" value="EJK62963.1"/>
    <property type="molecule type" value="Genomic_DNA"/>
</dbReference>
<feature type="binding site" evidence="1">
    <location>
        <position position="404"/>
    </location>
    <ligand>
        <name>Zn(2+)</name>
        <dbReference type="ChEBI" id="CHEBI:29105"/>
        <note>catalytic</note>
    </ligand>
</feature>
<dbReference type="Proteomes" id="UP000266841">
    <property type="component" value="Unassembled WGS sequence"/>
</dbReference>
<dbReference type="Pfam" id="PF13688">
    <property type="entry name" value="Reprolysin_5"/>
    <property type="match status" value="1"/>
</dbReference>
<proteinExistence type="predicted"/>
<feature type="signal peptide" evidence="3">
    <location>
        <begin position="1"/>
        <end position="18"/>
    </location>
</feature>
<dbReference type="PANTHER" id="PTHR33683:SF46">
    <property type="entry name" value="SUSHI DOMAIN-CONTAINING PROTEIN"/>
    <property type="match status" value="1"/>
</dbReference>
<name>K0S9W3_THAOC</name>
<organism evidence="5 6">
    <name type="scientific">Thalassiosira oceanica</name>
    <name type="common">Marine diatom</name>
    <dbReference type="NCBI Taxonomy" id="159749"/>
    <lineage>
        <taxon>Eukaryota</taxon>
        <taxon>Sar</taxon>
        <taxon>Stramenopiles</taxon>
        <taxon>Ochrophyta</taxon>
        <taxon>Bacillariophyta</taxon>
        <taxon>Coscinodiscophyceae</taxon>
        <taxon>Thalassiosirophycidae</taxon>
        <taxon>Thalassiosirales</taxon>
        <taxon>Thalassiosiraceae</taxon>
        <taxon>Thalassiosira</taxon>
    </lineage>
</organism>
<feature type="domain" description="Peptidase M12B" evidence="4">
    <location>
        <begin position="262"/>
        <end position="474"/>
    </location>
</feature>
<feature type="region of interest" description="Disordered" evidence="2">
    <location>
        <begin position="206"/>
        <end position="232"/>
    </location>
</feature>
<reference evidence="5 6" key="1">
    <citation type="journal article" date="2012" name="Genome Biol.">
        <title>Genome and low-iron response of an oceanic diatom adapted to chronic iron limitation.</title>
        <authorList>
            <person name="Lommer M."/>
            <person name="Specht M."/>
            <person name="Roy A.S."/>
            <person name="Kraemer L."/>
            <person name="Andreson R."/>
            <person name="Gutowska M.A."/>
            <person name="Wolf J."/>
            <person name="Bergner S.V."/>
            <person name="Schilhabel M.B."/>
            <person name="Klostermeier U.C."/>
            <person name="Beiko R.G."/>
            <person name="Rosenstiel P."/>
            <person name="Hippler M."/>
            <person name="Laroche J."/>
        </authorList>
    </citation>
    <scope>NUCLEOTIDE SEQUENCE [LARGE SCALE GENOMIC DNA]</scope>
    <source>
        <strain evidence="5 6">CCMP1005</strain>
    </source>
</reference>
<dbReference type="OMA" id="HENIHRY"/>
<evidence type="ECO:0000256" key="2">
    <source>
        <dbReference type="SAM" id="MobiDB-lite"/>
    </source>
</evidence>
<evidence type="ECO:0000313" key="6">
    <source>
        <dbReference type="Proteomes" id="UP000266841"/>
    </source>
</evidence>
<evidence type="ECO:0000256" key="1">
    <source>
        <dbReference type="PROSITE-ProRule" id="PRU00276"/>
    </source>
</evidence>
<dbReference type="OrthoDB" id="5951731at2759"/>
<comment type="caution">
    <text evidence="5">The sequence shown here is derived from an EMBL/GenBank/DDBJ whole genome shotgun (WGS) entry which is preliminary data.</text>
</comment>
<dbReference type="Gene3D" id="3.40.390.10">
    <property type="entry name" value="Collagenase (Catalytic Domain)"/>
    <property type="match status" value="1"/>
</dbReference>
<feature type="binding site" evidence="1">
    <location>
        <position position="410"/>
    </location>
    <ligand>
        <name>Zn(2+)</name>
        <dbReference type="ChEBI" id="CHEBI:29105"/>
        <note>catalytic</note>
    </ligand>
</feature>
<dbReference type="InterPro" id="IPR024079">
    <property type="entry name" value="MetalloPept_cat_dom_sf"/>
</dbReference>
<comment type="caution">
    <text evidence="1">Lacks conserved residue(s) required for the propagation of feature annotation.</text>
</comment>
<dbReference type="GO" id="GO:0004222">
    <property type="term" value="F:metalloendopeptidase activity"/>
    <property type="evidence" value="ECO:0007669"/>
    <property type="project" value="InterPro"/>
</dbReference>
<dbReference type="eggNOG" id="ENOG502QY7X">
    <property type="taxonomic scope" value="Eukaryota"/>
</dbReference>
<sequence length="760" mass="83474">MGTYWILLLLSGVTITSTANVSVEDDRPRTRRRLAPHENIHRYLSDQNARGVLNPKFVVASYATADDGVTEFEYDVDVVQATASINSRTTYSRYGGPSLVIPKEVLETKYLVQDKQFGGEETEKDSTFVAEEVSSSHTVNTPNTAFALVAVQNENVVTGITKKAGHKPRNILLEPDSNHMVAQESDEFIPPKEFRCLVDSSLERRLDEDPGHSHSHSHGHNHHHDNDVHDPFSGDVESMIEGLMSNQHRRRTVGFSSTAPSFQVDLYLEIDAAFVALHDNNETNALKYLNAVVTAASSILQYEVDTRLNVKHVDLNENYISADDAFGALDIMRDKYGASEWHHEGIDLHHAILGNQMGGGVAYIGALCSSRYGFGISPNMRGTFGHLDQRTVWDLSVFAHEIGHSLGAFHTFDRRMFKPPVDRCYIRSNDDSTCPSDAQLEDSGTLMSYCDSCPGATSRSLSYSYGGQFIGGDPANPASWRNDPFLTGTYSKNPKRVSMEIYQSISSKTCLEATWSCESDEDCADARSCTIDSCNSLSGRCERQSKENCCGNGEEKYSVSIVENQRKGTDQNLLGVCEAGESFSGCREDCGPMALETRRCDRCNAKRGRGSGIMFDVQSHSSETVLVNHVALRHIYTSQSTVSVYTAPGSYSDKSTSRQEWSLVATRVISVQEKKGAHRTITFDSPVAINALSSRAFYIATSSGRLISGHEDEAKAAFARDDNLEIKSPARIVGVHLFGGGQSGSYDGGLNYSILALAPS</sequence>
<dbReference type="GO" id="GO:0006508">
    <property type="term" value="P:proteolysis"/>
    <property type="evidence" value="ECO:0007669"/>
    <property type="project" value="InterPro"/>
</dbReference>
<dbReference type="PROSITE" id="PS50215">
    <property type="entry name" value="ADAM_MEPRO"/>
    <property type="match status" value="1"/>
</dbReference>
<protein>
    <recommendedName>
        <fullName evidence="4">Peptidase M12B domain-containing protein</fullName>
    </recommendedName>
</protein>
<evidence type="ECO:0000313" key="5">
    <source>
        <dbReference type="EMBL" id="EJK62963.1"/>
    </source>
</evidence>
<keyword evidence="1" id="KW-0862">Zinc</keyword>
<feature type="chain" id="PRO_5003836975" description="Peptidase M12B domain-containing protein" evidence="3">
    <location>
        <begin position="19"/>
        <end position="760"/>
    </location>
</feature>
<keyword evidence="1" id="KW-0479">Metal-binding</keyword>
<accession>K0S9W3</accession>
<dbReference type="InterPro" id="IPR001590">
    <property type="entry name" value="Peptidase_M12B"/>
</dbReference>
<keyword evidence="3" id="KW-0732">Signal</keyword>
<dbReference type="SUPFAM" id="SSF55486">
    <property type="entry name" value="Metalloproteases ('zincins'), catalytic domain"/>
    <property type="match status" value="1"/>
</dbReference>
<feature type="binding site" evidence="1">
    <location>
        <position position="400"/>
    </location>
    <ligand>
        <name>Zn(2+)</name>
        <dbReference type="ChEBI" id="CHEBI:29105"/>
        <note>catalytic</note>
    </ligand>
</feature>
<dbReference type="GO" id="GO:0046872">
    <property type="term" value="F:metal ion binding"/>
    <property type="evidence" value="ECO:0007669"/>
    <property type="project" value="UniProtKB-KW"/>
</dbReference>
<dbReference type="PANTHER" id="PTHR33683">
    <property type="entry name" value="1, PUTATIVE-RELATED"/>
    <property type="match status" value="1"/>
</dbReference>
<keyword evidence="6" id="KW-1185">Reference proteome</keyword>
<gene>
    <name evidence="5" type="ORF">THAOC_16406</name>
</gene>